<evidence type="ECO:0000256" key="4">
    <source>
        <dbReference type="ARBA" id="ARBA00023015"/>
    </source>
</evidence>
<reference evidence="10" key="2">
    <citation type="journal article" date="2011" name="Stand. Genomic Sci.">
        <title>Complete genome sequence of Weeksella virosa type strain (9751T).</title>
        <authorList>
            <person name="Lang E."/>
            <person name="Teshima H."/>
            <person name="Lucas S."/>
            <person name="Lapidus A."/>
            <person name="Hammon N."/>
            <person name="Deshpande S."/>
            <person name="Nolan M."/>
            <person name="Cheng J."/>
            <person name="Pitluck S."/>
            <person name="Liolios K."/>
            <person name="Pagani I."/>
            <person name="Mikhailova N."/>
            <person name="Ivanova N."/>
            <person name="Mavromatis K."/>
            <person name="Pati A."/>
            <person name="Tapia R."/>
            <person name="Han C."/>
            <person name="Goodwin L."/>
            <person name="Chen A."/>
            <person name="Palaniappan K."/>
            <person name="Land M."/>
            <person name="Hauser L."/>
            <person name="Chang Y."/>
            <person name="Jeffries C."/>
            <person name="Brambilla E."/>
            <person name="Kopitz M."/>
            <person name="Rohde M."/>
            <person name="Goker M."/>
            <person name="Tindall B."/>
            <person name="Detter J."/>
            <person name="Woyke T."/>
            <person name="Bristow J."/>
            <person name="Eisen J."/>
            <person name="Markowitz V."/>
            <person name="Hugenholtz P."/>
            <person name="Klenk H."/>
            <person name="Kyrpides N."/>
        </authorList>
    </citation>
    <scope>NUCLEOTIDE SEQUENCE [LARGE SCALE GENOMIC DNA]</scope>
    <source>
        <strain evidence="10">ATCC 43766 / DSM 16922 / JCM 21250 / NBRC 16016 / NCTC 11634 / CL345/78</strain>
    </source>
</reference>
<evidence type="ECO:0000313" key="10">
    <source>
        <dbReference type="Proteomes" id="UP000008641"/>
    </source>
</evidence>
<feature type="binding site" evidence="7">
    <location>
        <position position="142"/>
    </location>
    <ligand>
        <name>Zn(2+)</name>
        <dbReference type="ChEBI" id="CHEBI:29105"/>
    </ligand>
</feature>
<dbReference type="KEGG" id="wvi:Weevi_1778"/>
<dbReference type="GO" id="GO:1900376">
    <property type="term" value="P:regulation of secondary metabolite biosynthetic process"/>
    <property type="evidence" value="ECO:0007669"/>
    <property type="project" value="TreeGrafter"/>
</dbReference>
<keyword evidence="5" id="KW-0238">DNA-binding</keyword>
<organism evidence="9 10">
    <name type="scientific">Weeksella virosa (strain ATCC 43766 / DSM 16922 / JCM 21250 / CCUG 30538 / CDC 9751 / IAM 14551 / NBRC 16016 / NCTC 11634 / CL345/78)</name>
    <dbReference type="NCBI Taxonomy" id="865938"/>
    <lineage>
        <taxon>Bacteria</taxon>
        <taxon>Pseudomonadati</taxon>
        <taxon>Bacteroidota</taxon>
        <taxon>Flavobacteriia</taxon>
        <taxon>Flavobacteriales</taxon>
        <taxon>Weeksellaceae</taxon>
        <taxon>Weeksella</taxon>
    </lineage>
</organism>
<keyword evidence="6" id="KW-0804">Transcription</keyword>
<evidence type="ECO:0000256" key="2">
    <source>
        <dbReference type="ARBA" id="ARBA00022491"/>
    </source>
</evidence>
<gene>
    <name evidence="9" type="ordered locus">Weevi_1778</name>
</gene>
<dbReference type="InterPro" id="IPR043135">
    <property type="entry name" value="Fur_C"/>
</dbReference>
<feature type="binding site" evidence="7">
    <location>
        <position position="103"/>
    </location>
    <ligand>
        <name>Zn(2+)</name>
        <dbReference type="ChEBI" id="CHEBI:29105"/>
    </ligand>
</feature>
<comment type="cofactor">
    <cofactor evidence="8">
        <name>Mn(2+)</name>
        <dbReference type="ChEBI" id="CHEBI:29035"/>
    </cofactor>
    <cofactor evidence="8">
        <name>Fe(2+)</name>
        <dbReference type="ChEBI" id="CHEBI:29033"/>
    </cofactor>
    <text evidence="8">Binds 1 Mn(2+) or Fe(2+) ion per subunit.</text>
</comment>
<dbReference type="eggNOG" id="COG0735">
    <property type="taxonomic scope" value="Bacteria"/>
</dbReference>
<feature type="binding site" evidence="8">
    <location>
        <position position="94"/>
    </location>
    <ligand>
        <name>Fe cation</name>
        <dbReference type="ChEBI" id="CHEBI:24875"/>
    </ligand>
</feature>
<evidence type="ECO:0000313" key="9">
    <source>
        <dbReference type="EMBL" id="ADX68469.1"/>
    </source>
</evidence>
<evidence type="ECO:0000256" key="1">
    <source>
        <dbReference type="ARBA" id="ARBA00007957"/>
    </source>
</evidence>
<sequence>MGNKFRAMETDIDAFLIAKKIQPTAMRKMVYKHFIKEQNALSLSDLEEVFYTADRTTLYRTLKTFEQKGILHTITENNSTKYLLCQNECEEGKHHDIHVHFLCTKCQQVTCLEEIDLTKLQLPKDYQFKEFQFMTRGICPLCQKTLQ</sequence>
<dbReference type="Gene3D" id="1.10.10.10">
    <property type="entry name" value="Winged helix-like DNA-binding domain superfamily/Winged helix DNA-binding domain"/>
    <property type="match status" value="1"/>
</dbReference>
<keyword evidence="8" id="KW-0408">Iron</keyword>
<name>F0P0A9_WEEVC</name>
<evidence type="ECO:0000256" key="5">
    <source>
        <dbReference type="ARBA" id="ARBA00023125"/>
    </source>
</evidence>
<dbReference type="STRING" id="865938.Weevi_1778"/>
<comment type="similarity">
    <text evidence="1">Belongs to the Fur family.</text>
</comment>
<feature type="binding site" evidence="7">
    <location>
        <position position="106"/>
    </location>
    <ligand>
        <name>Zn(2+)</name>
        <dbReference type="ChEBI" id="CHEBI:29105"/>
    </ligand>
</feature>
<dbReference type="GO" id="GO:0003700">
    <property type="term" value="F:DNA-binding transcription factor activity"/>
    <property type="evidence" value="ECO:0007669"/>
    <property type="project" value="InterPro"/>
</dbReference>
<feature type="binding site" evidence="8">
    <location>
        <position position="96"/>
    </location>
    <ligand>
        <name>Fe cation</name>
        <dbReference type="ChEBI" id="CHEBI:24875"/>
    </ligand>
</feature>
<accession>F0P0A9</accession>
<keyword evidence="10" id="KW-1185">Reference proteome</keyword>
<keyword evidence="3 7" id="KW-0862">Zinc</keyword>
<evidence type="ECO:0000256" key="6">
    <source>
        <dbReference type="ARBA" id="ARBA00023163"/>
    </source>
</evidence>
<proteinExistence type="inferred from homology"/>
<dbReference type="InterPro" id="IPR036388">
    <property type="entry name" value="WH-like_DNA-bd_sf"/>
</dbReference>
<dbReference type="HOGENOM" id="CLU_096072_6_1_10"/>
<keyword evidence="7" id="KW-0479">Metal-binding</keyword>
<dbReference type="GO" id="GO:0045892">
    <property type="term" value="P:negative regulation of DNA-templated transcription"/>
    <property type="evidence" value="ECO:0007669"/>
    <property type="project" value="TreeGrafter"/>
</dbReference>
<reference evidence="9 10" key="1">
    <citation type="journal article" date="2011" name="Stand. Genomic Sci.">
        <title>Complete genome sequence of Weeksella virosa type strain (9751).</title>
        <authorList>
            <person name="Lang E."/>
            <person name="Teshima H."/>
            <person name="Lucas S."/>
            <person name="Lapidus A."/>
            <person name="Hammon N."/>
            <person name="Deshpande S."/>
            <person name="Nolan M."/>
            <person name="Cheng J.F."/>
            <person name="Pitluck S."/>
            <person name="Liolios K."/>
            <person name="Pagani I."/>
            <person name="Mikhailova N."/>
            <person name="Ivanova N."/>
            <person name="Mavromatis K."/>
            <person name="Pati A."/>
            <person name="Tapia R."/>
            <person name="Han C."/>
            <person name="Goodwin L."/>
            <person name="Chen A."/>
            <person name="Palaniappan K."/>
            <person name="Land M."/>
            <person name="Hauser L."/>
            <person name="Chang Y.J."/>
            <person name="Jeffries C.D."/>
            <person name="Brambilla E.M."/>
            <person name="Kopitz M."/>
            <person name="Rohde M."/>
            <person name="Goker M."/>
            <person name="Tindall B.J."/>
            <person name="Detter J.C."/>
            <person name="Woyke T."/>
            <person name="Bristow J."/>
            <person name="Eisen J.A."/>
            <person name="Markowitz V."/>
            <person name="Hugenholtz P."/>
            <person name="Klenk H.P."/>
            <person name="Kyrpides N.C."/>
        </authorList>
    </citation>
    <scope>NUCLEOTIDE SEQUENCE [LARGE SCALE GENOMIC DNA]</scope>
    <source>
        <strain evidence="10">ATCC 43766 / DSM 16922 / JCM 21250 / NBRC 16016 / NCTC 11634 / CL345/78</strain>
    </source>
</reference>
<dbReference type="Pfam" id="PF01475">
    <property type="entry name" value="FUR"/>
    <property type="match status" value="1"/>
</dbReference>
<dbReference type="AlphaFoldDB" id="F0P0A9"/>
<dbReference type="InterPro" id="IPR002481">
    <property type="entry name" value="FUR"/>
</dbReference>
<dbReference type="InterPro" id="IPR036390">
    <property type="entry name" value="WH_DNA-bd_sf"/>
</dbReference>
<evidence type="ECO:0000256" key="7">
    <source>
        <dbReference type="PIRSR" id="PIRSR602481-1"/>
    </source>
</evidence>
<dbReference type="PANTHER" id="PTHR33202:SF22">
    <property type="entry name" value="HYDROGEN PEROXIDE SENSITIVE REPRESSOR"/>
    <property type="match status" value="1"/>
</dbReference>
<comment type="cofactor">
    <cofactor evidence="7">
        <name>Zn(2+)</name>
        <dbReference type="ChEBI" id="CHEBI:29105"/>
    </cofactor>
    <text evidence="7">Binds 1 zinc ion per subunit.</text>
</comment>
<dbReference type="Proteomes" id="UP000008641">
    <property type="component" value="Chromosome"/>
</dbReference>
<dbReference type="PANTHER" id="PTHR33202">
    <property type="entry name" value="ZINC UPTAKE REGULATION PROTEIN"/>
    <property type="match status" value="1"/>
</dbReference>
<dbReference type="EMBL" id="CP002455">
    <property type="protein sequence ID" value="ADX68469.1"/>
    <property type="molecule type" value="Genomic_DNA"/>
</dbReference>
<evidence type="ECO:0000256" key="3">
    <source>
        <dbReference type="ARBA" id="ARBA00022833"/>
    </source>
</evidence>
<dbReference type="SUPFAM" id="SSF46785">
    <property type="entry name" value="Winged helix' DNA-binding domain"/>
    <property type="match status" value="1"/>
</dbReference>
<dbReference type="Gene3D" id="3.30.1490.190">
    <property type="match status" value="1"/>
</dbReference>
<protein>
    <submittedName>
        <fullName evidence="9">Ferric uptake regulator family protein</fullName>
    </submittedName>
</protein>
<keyword evidence="4" id="KW-0805">Transcription regulation</keyword>
<evidence type="ECO:0000256" key="8">
    <source>
        <dbReference type="PIRSR" id="PIRSR602481-2"/>
    </source>
</evidence>
<dbReference type="GO" id="GO:0000976">
    <property type="term" value="F:transcription cis-regulatory region binding"/>
    <property type="evidence" value="ECO:0007669"/>
    <property type="project" value="TreeGrafter"/>
</dbReference>
<feature type="binding site" evidence="7">
    <location>
        <position position="139"/>
    </location>
    <ligand>
        <name>Zn(2+)</name>
        <dbReference type="ChEBI" id="CHEBI:29105"/>
    </ligand>
</feature>
<keyword evidence="2" id="KW-0678">Repressor</keyword>
<dbReference type="GO" id="GO:0008270">
    <property type="term" value="F:zinc ion binding"/>
    <property type="evidence" value="ECO:0007669"/>
    <property type="project" value="TreeGrafter"/>
</dbReference>